<name>A0A1N6TKP3_9BACT</name>
<dbReference type="OrthoDB" id="190848at2"/>
<dbReference type="Proteomes" id="UP000185924">
    <property type="component" value="Unassembled WGS sequence"/>
</dbReference>
<dbReference type="EMBL" id="FTNM01000001">
    <property type="protein sequence ID" value="SIQ53666.1"/>
    <property type="molecule type" value="Genomic_DNA"/>
</dbReference>
<evidence type="ECO:0000313" key="2">
    <source>
        <dbReference type="Proteomes" id="UP000185924"/>
    </source>
</evidence>
<sequence length="272" mass="32025">MKLENKKIVTKEETPYPNTLYKYREWDNPYHQTLITKREVFFPPPSGFEDPYDCKIPIRYDLLTYNERIEFGVRVLKAKEPGKPHHYYRQKAIQQYPNSAFASPKRIEEIQKIEAEDFDKRIGILCLTEHPDSSEMWNYYSKNHTGFCVGFDPKILFDYLGGGGAVLYHDEIPIIYPTPKHSYDEQLAFQIFSKHKKWAFEDEYRTFLSKMAQPLSTEDRIVIVPPEAYTEIILGAYMPEEWKEQITKALPPELINIKTRQSTINEGEIVLV</sequence>
<reference evidence="2" key="1">
    <citation type="submission" date="2017-01" db="EMBL/GenBank/DDBJ databases">
        <authorList>
            <person name="Varghese N."/>
            <person name="Submissions S."/>
        </authorList>
    </citation>
    <scope>NUCLEOTIDE SEQUENCE [LARGE SCALE GENOMIC DNA]</scope>
    <source>
        <strain evidence="2">DM9</strain>
    </source>
</reference>
<dbReference type="RefSeq" id="WP_076420708.1">
    <property type="nucleotide sequence ID" value="NZ_FTNM01000001.1"/>
</dbReference>
<evidence type="ECO:0008006" key="3">
    <source>
        <dbReference type="Google" id="ProtNLM"/>
    </source>
</evidence>
<accession>A0A1N6TKP3</accession>
<organism evidence="1 2">
    <name type="scientific">Pontibacter lucknowensis</name>
    <dbReference type="NCBI Taxonomy" id="1077936"/>
    <lineage>
        <taxon>Bacteria</taxon>
        <taxon>Pseudomonadati</taxon>
        <taxon>Bacteroidota</taxon>
        <taxon>Cytophagia</taxon>
        <taxon>Cytophagales</taxon>
        <taxon>Hymenobacteraceae</taxon>
        <taxon>Pontibacter</taxon>
    </lineage>
</organism>
<keyword evidence="2" id="KW-1185">Reference proteome</keyword>
<dbReference type="InterPro" id="IPR021352">
    <property type="entry name" value="DUF2971"/>
</dbReference>
<evidence type="ECO:0000313" key="1">
    <source>
        <dbReference type="EMBL" id="SIQ53666.1"/>
    </source>
</evidence>
<dbReference type="AlphaFoldDB" id="A0A1N6TKP3"/>
<dbReference type="STRING" id="1077936.SAMN05421545_0373"/>
<dbReference type="Pfam" id="PF11185">
    <property type="entry name" value="DUF2971"/>
    <property type="match status" value="1"/>
</dbReference>
<protein>
    <recommendedName>
        <fullName evidence="3">DUF2971 domain-containing protein</fullName>
    </recommendedName>
</protein>
<gene>
    <name evidence="1" type="ORF">SAMN05421545_0373</name>
</gene>
<proteinExistence type="predicted"/>